<proteinExistence type="predicted"/>
<gene>
    <name evidence="1" type="ORF">PIIN_04786</name>
</gene>
<reference evidence="1 2" key="1">
    <citation type="journal article" date="2011" name="PLoS Pathog.">
        <title>Endophytic Life Strategies Decoded by Genome and Transcriptome Analyses of the Mutualistic Root Symbiont Piriformospora indica.</title>
        <authorList>
            <person name="Zuccaro A."/>
            <person name="Lahrmann U."/>
            <person name="Guldener U."/>
            <person name="Langen G."/>
            <person name="Pfiffi S."/>
            <person name="Biedenkopf D."/>
            <person name="Wong P."/>
            <person name="Samans B."/>
            <person name="Grimm C."/>
            <person name="Basiewicz M."/>
            <person name="Murat C."/>
            <person name="Martin F."/>
            <person name="Kogel K.H."/>
        </authorList>
    </citation>
    <scope>NUCLEOTIDE SEQUENCE [LARGE SCALE GENOMIC DNA]</scope>
    <source>
        <strain evidence="1 2">DSM 11827</strain>
    </source>
</reference>
<dbReference type="Proteomes" id="UP000007148">
    <property type="component" value="Unassembled WGS sequence"/>
</dbReference>
<dbReference type="HOGENOM" id="CLU_059428_0_0_1"/>
<dbReference type="AlphaFoldDB" id="G4THQ8"/>
<keyword evidence="2" id="KW-1185">Reference proteome</keyword>
<dbReference type="Gene3D" id="3.80.10.10">
    <property type="entry name" value="Ribonuclease Inhibitor"/>
    <property type="match status" value="1"/>
</dbReference>
<protein>
    <recommendedName>
        <fullName evidence="3">F-box domain-containing protein</fullName>
    </recommendedName>
</protein>
<dbReference type="SUPFAM" id="SSF52047">
    <property type="entry name" value="RNI-like"/>
    <property type="match status" value="1"/>
</dbReference>
<evidence type="ECO:0000313" key="1">
    <source>
        <dbReference type="EMBL" id="CCA70851.1"/>
    </source>
</evidence>
<sequence>MKLQEENIDYLSLLPSEIWRQILFGVYPPNPFFSKPGKTRDRAHWSRLLGIQARRGRLRFICKRLEPIAFEVLITEVALKYTKLRLNSFFDALSVNYGSPCTTRASIFFPSPRLRDGLKQEIINYNLLFQLPKYCPRLKYVVLDGFIGHNTERSTSWIKDVESIMINTRLVKCEALAELSARNPCLGRLCLYGTGGLHFQKPVVFPNLTHLSLDDPSVGNLAYISLPSLCSLSIAIDNLVIAELDAFIQANGQTIVYLNIRVNYQDLIVYSVEDTGGYINVIRHCPRLEVLEMDGALVYTDIPSFRHPFIRTIVLHVYAANNMVAALEWWGFDAKGNPPPNVTRVVIKPHGYHELTDNEMEQVMLSEVRLVCKQEIAAMFVVERDPLEAINPETD</sequence>
<evidence type="ECO:0000313" key="2">
    <source>
        <dbReference type="Proteomes" id="UP000007148"/>
    </source>
</evidence>
<organism evidence="1 2">
    <name type="scientific">Serendipita indica (strain DSM 11827)</name>
    <name type="common">Root endophyte fungus</name>
    <name type="synonym">Piriformospora indica</name>
    <dbReference type="NCBI Taxonomy" id="1109443"/>
    <lineage>
        <taxon>Eukaryota</taxon>
        <taxon>Fungi</taxon>
        <taxon>Dikarya</taxon>
        <taxon>Basidiomycota</taxon>
        <taxon>Agaricomycotina</taxon>
        <taxon>Agaricomycetes</taxon>
        <taxon>Sebacinales</taxon>
        <taxon>Serendipitaceae</taxon>
        <taxon>Serendipita</taxon>
    </lineage>
</organism>
<accession>G4THQ8</accession>
<dbReference type="InParanoid" id="G4THQ8"/>
<dbReference type="InterPro" id="IPR032675">
    <property type="entry name" value="LRR_dom_sf"/>
</dbReference>
<dbReference type="EMBL" id="CAFZ01000097">
    <property type="protein sequence ID" value="CCA70851.1"/>
    <property type="molecule type" value="Genomic_DNA"/>
</dbReference>
<comment type="caution">
    <text evidence="1">The sequence shown here is derived from an EMBL/GenBank/DDBJ whole genome shotgun (WGS) entry which is preliminary data.</text>
</comment>
<evidence type="ECO:0008006" key="3">
    <source>
        <dbReference type="Google" id="ProtNLM"/>
    </source>
</evidence>
<dbReference type="OrthoDB" id="3134220at2759"/>
<name>G4THQ8_SERID</name>